<dbReference type="FunCoup" id="E9HHH2">
    <property type="interactions" value="25"/>
</dbReference>
<sequence>MVLKDFLTTVKSTVYSLLLEPVPTNQTEQQPDTNILDSCNPYQYPTELKLTPVKERDVHFDNFSSTRLPSSGLIPLSNQRKFIPTLSGVVPGNVPSNNAIYLKNGVYQTIHKAEPNYQTGFTIPIKPEEQGSNSKVCLASEFNSVKELKVSNLPTIRDESTDGQKMKTEFKTKIFPEPCHSQVLTTNNTQEATDRTRIVTQPTMWKREPASALLPDSTESMVKNTEITTVDDLPAITKITHEYLLDLKNDNQQNHKNEIGVVGQNVRAKIHGVEEMAQEMESMKETLAECKLDSRKCQQLPKPEKPDNYDQRLKQLRYENFHLKTDLEMKAALLDSQGEHIHELLTTNNQMHKKYRNMSEMKTELTTRNAELERDKSLLELKNADLKKNLSQEKLLDLEQQKQLVYDNSSLKTQLETSARTLSFQSEEIQRLTARTNELTNRLEETSLKNDELILKLATSCDTALTVSDRFHENESKLEQEINDLNDQLNTKQKILEEKEAILESTLQAKKVAVQKGEEMQHKSQLELQQAHQENLRLTNLNDQQLKNQLTELKKTMKQIRAGRRLLSEERDATFLSAEQARQLAEQTRQLADKQAADNGLLLSDKTQLEKELAASLSEIDELKKEKSVLLYNASTATESRLRNEIVNLKSIIQTQNETLSSTMSELERIKHDDSFLYISLESTKEMLAEKETENEDLTIRNSDLKSEKSLLEVYNKNLKKDAEDSLRNLERMERASRWWKGQKNCKILRTTSKQKAKR</sequence>
<dbReference type="STRING" id="6669.E9HHH2"/>
<organism evidence="2 3">
    <name type="scientific">Daphnia pulex</name>
    <name type="common">Water flea</name>
    <dbReference type="NCBI Taxonomy" id="6669"/>
    <lineage>
        <taxon>Eukaryota</taxon>
        <taxon>Metazoa</taxon>
        <taxon>Ecdysozoa</taxon>
        <taxon>Arthropoda</taxon>
        <taxon>Crustacea</taxon>
        <taxon>Branchiopoda</taxon>
        <taxon>Diplostraca</taxon>
        <taxon>Cladocera</taxon>
        <taxon>Anomopoda</taxon>
        <taxon>Daphniidae</taxon>
        <taxon>Daphnia</taxon>
    </lineage>
</organism>
<feature type="coiled-coil region" evidence="1">
    <location>
        <begin position="355"/>
        <end position="502"/>
    </location>
</feature>
<dbReference type="EMBL" id="GL732648">
    <property type="protein sequence ID" value="EFX68817.1"/>
    <property type="molecule type" value="Genomic_DNA"/>
</dbReference>
<dbReference type="HOGENOM" id="CLU_367325_0_0_1"/>
<dbReference type="AlphaFoldDB" id="E9HHH2"/>
<proteinExistence type="predicted"/>
<evidence type="ECO:0000256" key="1">
    <source>
        <dbReference type="SAM" id="Coils"/>
    </source>
</evidence>
<dbReference type="Proteomes" id="UP000000305">
    <property type="component" value="Unassembled WGS sequence"/>
</dbReference>
<dbReference type="InParanoid" id="E9HHH2"/>
<dbReference type="PhylomeDB" id="E9HHH2"/>
<gene>
    <name evidence="2" type="ORF">DAPPUDRAFT_114236</name>
</gene>
<dbReference type="OrthoDB" id="10383546at2759"/>
<name>E9HHH2_DAPPU</name>
<evidence type="ECO:0000313" key="2">
    <source>
        <dbReference type="EMBL" id="EFX68817.1"/>
    </source>
</evidence>
<protein>
    <submittedName>
        <fullName evidence="2">Uncharacterized protein</fullName>
    </submittedName>
</protein>
<evidence type="ECO:0000313" key="3">
    <source>
        <dbReference type="Proteomes" id="UP000000305"/>
    </source>
</evidence>
<accession>E9HHH2</accession>
<dbReference type="KEGG" id="dpx:DAPPUDRAFT_114236"/>
<feature type="coiled-coil region" evidence="1">
    <location>
        <begin position="681"/>
        <end position="736"/>
    </location>
</feature>
<reference evidence="2 3" key="1">
    <citation type="journal article" date="2011" name="Science">
        <title>The ecoresponsive genome of Daphnia pulex.</title>
        <authorList>
            <person name="Colbourne J.K."/>
            <person name="Pfrender M.E."/>
            <person name="Gilbert D."/>
            <person name="Thomas W.K."/>
            <person name="Tucker A."/>
            <person name="Oakley T.H."/>
            <person name="Tokishita S."/>
            <person name="Aerts A."/>
            <person name="Arnold G.J."/>
            <person name="Basu M.K."/>
            <person name="Bauer D.J."/>
            <person name="Caceres C.E."/>
            <person name="Carmel L."/>
            <person name="Casola C."/>
            <person name="Choi J.H."/>
            <person name="Detter J.C."/>
            <person name="Dong Q."/>
            <person name="Dusheyko S."/>
            <person name="Eads B.D."/>
            <person name="Frohlich T."/>
            <person name="Geiler-Samerotte K.A."/>
            <person name="Gerlach D."/>
            <person name="Hatcher P."/>
            <person name="Jogdeo S."/>
            <person name="Krijgsveld J."/>
            <person name="Kriventseva E.V."/>
            <person name="Kultz D."/>
            <person name="Laforsch C."/>
            <person name="Lindquist E."/>
            <person name="Lopez J."/>
            <person name="Manak J.R."/>
            <person name="Muller J."/>
            <person name="Pangilinan J."/>
            <person name="Patwardhan R.P."/>
            <person name="Pitluck S."/>
            <person name="Pritham E.J."/>
            <person name="Rechtsteiner A."/>
            <person name="Rho M."/>
            <person name="Rogozin I.B."/>
            <person name="Sakarya O."/>
            <person name="Salamov A."/>
            <person name="Schaack S."/>
            <person name="Shapiro H."/>
            <person name="Shiga Y."/>
            <person name="Skalitzky C."/>
            <person name="Smith Z."/>
            <person name="Souvorov A."/>
            <person name="Sung W."/>
            <person name="Tang Z."/>
            <person name="Tsuchiya D."/>
            <person name="Tu H."/>
            <person name="Vos H."/>
            <person name="Wang M."/>
            <person name="Wolf Y.I."/>
            <person name="Yamagata H."/>
            <person name="Yamada T."/>
            <person name="Ye Y."/>
            <person name="Shaw J.R."/>
            <person name="Andrews J."/>
            <person name="Crease T.J."/>
            <person name="Tang H."/>
            <person name="Lucas S.M."/>
            <person name="Robertson H.M."/>
            <person name="Bork P."/>
            <person name="Koonin E.V."/>
            <person name="Zdobnov E.M."/>
            <person name="Grigoriev I.V."/>
            <person name="Lynch M."/>
            <person name="Boore J.L."/>
        </authorList>
    </citation>
    <scope>NUCLEOTIDE SEQUENCE [LARGE SCALE GENOMIC DNA]</scope>
</reference>
<keyword evidence="3" id="KW-1185">Reference proteome</keyword>
<keyword evidence="1" id="KW-0175">Coiled coil</keyword>